<evidence type="ECO:0000313" key="3">
    <source>
        <dbReference type="Proteomes" id="UP000491237"/>
    </source>
</evidence>
<sequence>MSHRNEKWVNLVAHPLGKISYFKGRPIVCLNERIMYSRQGFFTMSHELGHVIMHEGYGGYQTAD</sequence>
<evidence type="ECO:0000313" key="2">
    <source>
        <dbReference type="EMBL" id="MSE21661.1"/>
    </source>
</evidence>
<dbReference type="AlphaFoldDB" id="A0A844EC53"/>
<organism evidence="2 3">
    <name type="scientific">Lentilactobacillus parabuchneri</name>
    <dbReference type="NCBI Taxonomy" id="152331"/>
    <lineage>
        <taxon>Bacteria</taxon>
        <taxon>Bacillati</taxon>
        <taxon>Bacillota</taxon>
        <taxon>Bacilli</taxon>
        <taxon>Lactobacillales</taxon>
        <taxon>Lactobacillaceae</taxon>
        <taxon>Lentilactobacillus</taxon>
    </lineage>
</organism>
<dbReference type="Pfam" id="PF06114">
    <property type="entry name" value="Peptidase_M78"/>
    <property type="match status" value="1"/>
</dbReference>
<name>A0A844EC53_9LACO</name>
<dbReference type="InterPro" id="IPR010359">
    <property type="entry name" value="IrrE_HExxH"/>
</dbReference>
<dbReference type="Gene3D" id="1.10.10.2910">
    <property type="match status" value="1"/>
</dbReference>
<accession>A0A844EC53</accession>
<protein>
    <submittedName>
        <fullName evidence="2">ImmA/IrrE family metallo-endopeptidase</fullName>
    </submittedName>
</protein>
<dbReference type="RefSeq" id="WP_138491148.1">
    <property type="nucleotide sequence ID" value="NZ_JAHVCE010000001.1"/>
</dbReference>
<feature type="domain" description="IrrE N-terminal-like" evidence="1">
    <location>
        <begin position="19"/>
        <end position="56"/>
    </location>
</feature>
<dbReference type="EMBL" id="WKKY01000534">
    <property type="protein sequence ID" value="MSE21661.1"/>
    <property type="molecule type" value="Genomic_DNA"/>
</dbReference>
<comment type="caution">
    <text evidence="2">The sequence shown here is derived from an EMBL/GenBank/DDBJ whole genome shotgun (WGS) entry which is preliminary data.</text>
</comment>
<proteinExistence type="predicted"/>
<dbReference type="Proteomes" id="UP000491237">
    <property type="component" value="Unassembled WGS sequence"/>
</dbReference>
<gene>
    <name evidence="2" type="ORF">GKC44_10545</name>
</gene>
<dbReference type="OrthoDB" id="9816277at2"/>
<evidence type="ECO:0000259" key="1">
    <source>
        <dbReference type="Pfam" id="PF06114"/>
    </source>
</evidence>
<reference evidence="2 3" key="1">
    <citation type="submission" date="2019-11" db="EMBL/GenBank/DDBJ databases">
        <title>Draft Genome Sequence of Plant Growth-Promoting Rhizosphere-Associated Bacteria.</title>
        <authorList>
            <person name="Vasilyev I.Y."/>
            <person name="Radchenko V."/>
            <person name="Ilnitskaya E.V."/>
        </authorList>
    </citation>
    <scope>NUCLEOTIDE SEQUENCE [LARGE SCALE GENOMIC DNA]</scope>
    <source>
        <strain evidence="2 3">VRA_07sq_f</strain>
    </source>
</reference>